<feature type="domain" description="Fucosyltransferase C-terminal" evidence="4">
    <location>
        <begin position="117"/>
        <end position="248"/>
    </location>
</feature>
<proteinExistence type="inferred from homology"/>
<dbReference type="Proteomes" id="UP001595789">
    <property type="component" value="Unassembled WGS sequence"/>
</dbReference>
<comment type="caution">
    <text evidence="6">The sequence shown here is derived from an EMBL/GenBank/DDBJ whole genome shotgun (WGS) entry which is preliminary data.</text>
</comment>
<evidence type="ECO:0000313" key="7">
    <source>
        <dbReference type="Proteomes" id="UP001595789"/>
    </source>
</evidence>
<evidence type="ECO:0000259" key="5">
    <source>
        <dbReference type="Pfam" id="PF18025"/>
    </source>
</evidence>
<evidence type="ECO:0000256" key="1">
    <source>
        <dbReference type="ARBA" id="ARBA00008919"/>
    </source>
</evidence>
<dbReference type="PANTHER" id="PTHR11929:SF194">
    <property type="entry name" value="ALPHA-(1,3)-FUCOSYLTRANSFERASE 10"/>
    <property type="match status" value="1"/>
</dbReference>
<dbReference type="RefSeq" id="WP_378984250.1">
    <property type="nucleotide sequence ID" value="NZ_JBHSBW010000009.1"/>
</dbReference>
<dbReference type="Gene3D" id="3.40.50.11660">
    <property type="entry name" value="Glycosyl transferase family 10, C-terminal domain"/>
    <property type="match status" value="1"/>
</dbReference>
<organism evidence="6 7">
    <name type="scientific">Pedobacter lithocola</name>
    <dbReference type="NCBI Taxonomy" id="1908239"/>
    <lineage>
        <taxon>Bacteria</taxon>
        <taxon>Pseudomonadati</taxon>
        <taxon>Bacteroidota</taxon>
        <taxon>Sphingobacteriia</taxon>
        <taxon>Sphingobacteriales</taxon>
        <taxon>Sphingobacteriaceae</taxon>
        <taxon>Pedobacter</taxon>
    </lineage>
</organism>
<evidence type="ECO:0000256" key="3">
    <source>
        <dbReference type="ARBA" id="ARBA00022679"/>
    </source>
</evidence>
<dbReference type="SUPFAM" id="SSF53756">
    <property type="entry name" value="UDP-Glycosyltransferase/glycogen phosphorylase"/>
    <property type="match status" value="1"/>
</dbReference>
<dbReference type="Pfam" id="PF18025">
    <property type="entry name" value="FucT_N"/>
    <property type="match status" value="1"/>
</dbReference>
<gene>
    <name evidence="6" type="ORF">ACFOWA_09035</name>
</gene>
<evidence type="ECO:0000313" key="6">
    <source>
        <dbReference type="EMBL" id="MFC4211323.1"/>
    </source>
</evidence>
<dbReference type="PANTHER" id="PTHR11929">
    <property type="entry name" value="ALPHA- 1,3 -FUCOSYLTRANSFERASE"/>
    <property type="match status" value="1"/>
</dbReference>
<evidence type="ECO:0000259" key="4">
    <source>
        <dbReference type="Pfam" id="PF00852"/>
    </source>
</evidence>
<dbReference type="InterPro" id="IPR038577">
    <property type="entry name" value="GT10-like_C_sf"/>
</dbReference>
<keyword evidence="2" id="KW-0328">Glycosyltransferase</keyword>
<dbReference type="InterPro" id="IPR001503">
    <property type="entry name" value="Glyco_trans_10"/>
</dbReference>
<protein>
    <submittedName>
        <fullName evidence="6">Glycosyltransferase family 10 domain-containing protein</fullName>
    </submittedName>
</protein>
<dbReference type="Pfam" id="PF00852">
    <property type="entry name" value="Glyco_transf_10"/>
    <property type="match status" value="1"/>
</dbReference>
<keyword evidence="7" id="KW-1185">Reference proteome</keyword>
<keyword evidence="3" id="KW-0808">Transferase</keyword>
<sequence>MNNKKHIKILFVDFWDGFIPESSYFYELLLKNYHVSISTKPDLLFYSVFGNCHREYNCTKILFIGENQRPDFSQCDFSFSFDYINDDRNYRLPLYAIYDDVKKLIGTKHDIKKILELKKKFCCFLVSNPGCEIRNQFFKDLSKFKKVDSGGLLYNNIGGSIENKRKFIKEYKFVISFENTSYPGYVTEKIFEPLLENCVPIYWGTELVNRDFNTKRFINCHDFDNFNDVINHILLVDANDDLYVKYLNEPAFVNDELNEFVREENVILFLQNIINYTYQRSIPKYIKQSNRVLYFQLRRFIGTVKRKILRK</sequence>
<comment type="similarity">
    <text evidence="1">Belongs to the glycosyltransferase 10 family.</text>
</comment>
<dbReference type="InterPro" id="IPR041058">
    <property type="entry name" value="FucT_N"/>
</dbReference>
<reference evidence="7" key="1">
    <citation type="journal article" date="2019" name="Int. J. Syst. Evol. Microbiol.">
        <title>The Global Catalogue of Microorganisms (GCM) 10K type strain sequencing project: providing services to taxonomists for standard genome sequencing and annotation.</title>
        <authorList>
            <consortium name="The Broad Institute Genomics Platform"/>
            <consortium name="The Broad Institute Genome Sequencing Center for Infectious Disease"/>
            <person name="Wu L."/>
            <person name="Ma J."/>
        </authorList>
    </citation>
    <scope>NUCLEOTIDE SEQUENCE [LARGE SCALE GENOMIC DNA]</scope>
    <source>
        <strain evidence="7">CCM 8691</strain>
    </source>
</reference>
<evidence type="ECO:0000256" key="2">
    <source>
        <dbReference type="ARBA" id="ARBA00022676"/>
    </source>
</evidence>
<accession>A0ABV8P8P1</accession>
<dbReference type="EMBL" id="JBHSBW010000009">
    <property type="protein sequence ID" value="MFC4211323.1"/>
    <property type="molecule type" value="Genomic_DNA"/>
</dbReference>
<feature type="domain" description="Alpha-(1,3)-fucosyltransferase FucT N-terminal" evidence="5">
    <location>
        <begin position="9"/>
        <end position="98"/>
    </location>
</feature>
<name>A0ABV8P8P1_9SPHI</name>
<dbReference type="InterPro" id="IPR055270">
    <property type="entry name" value="Glyco_tran_10_C"/>
</dbReference>